<dbReference type="EMBL" id="FMDM01000027">
    <property type="protein sequence ID" value="SCG79451.1"/>
    <property type="molecule type" value="Genomic_DNA"/>
</dbReference>
<feature type="compositionally biased region" description="Gly residues" evidence="1">
    <location>
        <begin position="30"/>
        <end position="45"/>
    </location>
</feature>
<feature type="non-terminal residue" evidence="2">
    <location>
        <position position="45"/>
    </location>
</feature>
<organism evidence="2 3">
    <name type="scientific">Micromonospora humi</name>
    <dbReference type="NCBI Taxonomy" id="745366"/>
    <lineage>
        <taxon>Bacteria</taxon>
        <taxon>Bacillati</taxon>
        <taxon>Actinomycetota</taxon>
        <taxon>Actinomycetes</taxon>
        <taxon>Micromonosporales</taxon>
        <taxon>Micromonosporaceae</taxon>
        <taxon>Micromonospora</taxon>
    </lineage>
</organism>
<dbReference type="STRING" id="745366.GA0070213_12730"/>
<protein>
    <submittedName>
        <fullName evidence="2">Uncharacterized protein</fullName>
    </submittedName>
</protein>
<evidence type="ECO:0000313" key="2">
    <source>
        <dbReference type="EMBL" id="SCG79451.1"/>
    </source>
</evidence>
<accession>A0A1C5K9Z5</accession>
<name>A0A1C5K9Z5_9ACTN</name>
<keyword evidence="3" id="KW-1185">Reference proteome</keyword>
<reference evidence="3" key="1">
    <citation type="submission" date="2016-06" db="EMBL/GenBank/DDBJ databases">
        <authorList>
            <person name="Varghese N."/>
            <person name="Submissions Spin"/>
        </authorList>
    </citation>
    <scope>NUCLEOTIDE SEQUENCE [LARGE SCALE GENOMIC DNA]</scope>
    <source>
        <strain evidence="3">DSM 45647</strain>
    </source>
</reference>
<dbReference type="Proteomes" id="UP000199360">
    <property type="component" value="Unassembled WGS sequence"/>
</dbReference>
<sequence>MSAEGRLGWGPEGVSRRGPWGRQGRRCRAGGRGGVRAGGVAPGAV</sequence>
<dbReference type="AlphaFoldDB" id="A0A1C5K9Z5"/>
<gene>
    <name evidence="2" type="ORF">GA0070213_12730</name>
</gene>
<proteinExistence type="predicted"/>
<feature type="region of interest" description="Disordered" evidence="1">
    <location>
        <begin position="1"/>
        <end position="45"/>
    </location>
</feature>
<evidence type="ECO:0000313" key="3">
    <source>
        <dbReference type="Proteomes" id="UP000199360"/>
    </source>
</evidence>
<evidence type="ECO:0000256" key="1">
    <source>
        <dbReference type="SAM" id="MobiDB-lite"/>
    </source>
</evidence>